<gene>
    <name evidence="4" type="ORF">LAZ67_23001622</name>
</gene>
<reference evidence="4 5" key="1">
    <citation type="submission" date="2022-03" db="EMBL/GenBank/DDBJ databases">
        <title>A chromosomal length assembly of Cordylochernes scorpioides.</title>
        <authorList>
            <person name="Zeh D."/>
            <person name="Zeh J."/>
        </authorList>
    </citation>
    <scope>NUCLEOTIDE SEQUENCE [LARGE SCALE GENOMIC DNA]</scope>
    <source>
        <strain evidence="4">IN4F17</strain>
        <tissue evidence="4">Whole Body</tissue>
    </source>
</reference>
<dbReference type="InterPro" id="IPR057248">
    <property type="entry name" value="Alsin-like_PH"/>
</dbReference>
<feature type="repeat" description="RCC1" evidence="2">
    <location>
        <begin position="40"/>
        <end position="107"/>
    </location>
</feature>
<evidence type="ECO:0000313" key="5">
    <source>
        <dbReference type="Proteomes" id="UP001235939"/>
    </source>
</evidence>
<accession>A0ABY6LUV4</accession>
<dbReference type="InterPro" id="IPR011993">
    <property type="entry name" value="PH-like_dom_sf"/>
</dbReference>
<dbReference type="SUPFAM" id="SSF50985">
    <property type="entry name" value="RCC1/BLIP-II"/>
    <property type="match status" value="1"/>
</dbReference>
<dbReference type="InterPro" id="IPR003409">
    <property type="entry name" value="MORN"/>
</dbReference>
<dbReference type="SMART" id="SM00698">
    <property type="entry name" value="MORN"/>
    <property type="match status" value="6"/>
</dbReference>
<dbReference type="Gene3D" id="1.20.900.10">
    <property type="entry name" value="Dbl homology (DH) domain"/>
    <property type="match status" value="1"/>
</dbReference>
<dbReference type="Pfam" id="PF25383">
    <property type="entry name" value="PH_alsin"/>
    <property type="match status" value="1"/>
</dbReference>
<sequence length="869" mass="96912">MLAKTGVSREEPALVKALSGQRVARVVAGANHALALTWDCRVFSWGRNDHGQLGHSPNTSLVLSPHFVEVLSHGFYLKNNTQSFVPGYVQVWDVVAGNTHTLLLGDLHTSHVAMYCCGQHADCCTGSATLQQLNLLKKTGLVTNVFAGGTYSGCLVDHHCRISVLHEFASSERRYLFQLQAILDRLLAGLLREGEVERWWGPLQHLVAVWADLVDLAAMTAYDLTLLVQGGQLSELSLLHSDWLDTYWEFASALGDLTAVGGLGSSKLLSPTLRTLAKDLLGDTVDLQRSNSELLFYVLHIPLRRVGEYVRLLTRLMATLSPQKAQDAELQQMITRWRHVSESINKEVQQAELTAKFWSNSPQKISDALLKPDRRLIRDSKTHPLSLSSPSKFPLAPAHWFILFNDLLVHSHFGAFEVHSLSTIWVESLPDNNSFVLTLPEETLTFNCPSANDKTEWVCVFNQTIRKHLNGSAPRHQDFQSSVPPLSPPLARNATYTFIRHPSFRDATYCGMWLCGKMHGYGELNWQDGKQFVGKFKGNYQHGEGTLKVPHLNEGFTVYEGTWKEGKLNGYGKVTYHNGDVYEGYFQGGLRHGHGTMKQGQFPAAAAQLYIGEWNNNRRQGYGVLDNIRSGEKYMGMWHEDARHGTGMVVTIDGVYYEGNFYLDKLSGHGVMIFEDNTCFEGELGSGGMLNGKGTLYLSNGDKVDGHFAGVWSEGIKIAGTYQKNPGCTPVQTVLDSPGDPVRSKLSTFGQHCVPADQKWEDLFSHCRTTLGIIGVDERTDNARAWEAIAVTMTKRRKQPPKRRWHQKNGCDLLERIPQLSGELTAVEYGDIQRYLVAACDCHHHPLGQLVEGLVDVYRWVVASLVDQG</sequence>
<dbReference type="Proteomes" id="UP001235939">
    <property type="component" value="Chromosome 23"/>
</dbReference>
<dbReference type="PROSITE" id="PS50012">
    <property type="entry name" value="RCC1_3"/>
    <property type="match status" value="1"/>
</dbReference>
<organism evidence="4 5">
    <name type="scientific">Cordylochernes scorpioides</name>
    <dbReference type="NCBI Taxonomy" id="51811"/>
    <lineage>
        <taxon>Eukaryota</taxon>
        <taxon>Metazoa</taxon>
        <taxon>Ecdysozoa</taxon>
        <taxon>Arthropoda</taxon>
        <taxon>Chelicerata</taxon>
        <taxon>Arachnida</taxon>
        <taxon>Pseudoscorpiones</taxon>
        <taxon>Cheliferoidea</taxon>
        <taxon>Chernetidae</taxon>
        <taxon>Cordylochernes</taxon>
    </lineage>
</organism>
<dbReference type="InterPro" id="IPR051984">
    <property type="entry name" value="Alsin"/>
</dbReference>
<dbReference type="EMBL" id="CP092885">
    <property type="protein sequence ID" value="UYV83608.1"/>
    <property type="molecule type" value="Genomic_DNA"/>
</dbReference>
<evidence type="ECO:0000256" key="2">
    <source>
        <dbReference type="PROSITE-ProRule" id="PRU00235"/>
    </source>
</evidence>
<dbReference type="InterPro" id="IPR035899">
    <property type="entry name" value="DBL_dom_sf"/>
</dbReference>
<dbReference type="Gene3D" id="2.30.29.30">
    <property type="entry name" value="Pleckstrin-homology domain (PH domain)/Phosphotyrosine-binding domain (PTB)"/>
    <property type="match status" value="1"/>
</dbReference>
<keyword evidence="1" id="KW-0677">Repeat</keyword>
<dbReference type="Pfam" id="PF25582">
    <property type="entry name" value="DH_Alsin"/>
    <property type="match status" value="1"/>
</dbReference>
<dbReference type="PROSITE" id="PS50010">
    <property type="entry name" value="DH_2"/>
    <property type="match status" value="1"/>
</dbReference>
<protein>
    <submittedName>
        <fullName evidence="4">NPEPPS</fullName>
    </submittedName>
</protein>
<dbReference type="Gene3D" id="2.130.10.30">
    <property type="entry name" value="Regulator of chromosome condensation 1/beta-lactamase-inhibitor protein II"/>
    <property type="match status" value="1"/>
</dbReference>
<dbReference type="SUPFAM" id="SSF48065">
    <property type="entry name" value="DBL homology domain (DH-domain)"/>
    <property type="match status" value="1"/>
</dbReference>
<dbReference type="PANTHER" id="PTHR46089">
    <property type="entry name" value="ALSIN HOMOLOG"/>
    <property type="match status" value="1"/>
</dbReference>
<dbReference type="SUPFAM" id="SSF50729">
    <property type="entry name" value="PH domain-like"/>
    <property type="match status" value="1"/>
</dbReference>
<evidence type="ECO:0000259" key="3">
    <source>
        <dbReference type="PROSITE" id="PS50010"/>
    </source>
</evidence>
<dbReference type="InterPro" id="IPR000408">
    <property type="entry name" value="Reg_chr_condens"/>
</dbReference>
<keyword evidence="5" id="KW-1185">Reference proteome</keyword>
<evidence type="ECO:0000256" key="1">
    <source>
        <dbReference type="ARBA" id="ARBA00022737"/>
    </source>
</evidence>
<dbReference type="InterPro" id="IPR000219">
    <property type="entry name" value="DH_dom"/>
</dbReference>
<proteinExistence type="predicted"/>
<evidence type="ECO:0000313" key="4">
    <source>
        <dbReference type="EMBL" id="UYV83608.1"/>
    </source>
</evidence>
<dbReference type="SUPFAM" id="SSF82185">
    <property type="entry name" value="Histone H3 K4-specific methyltransferase SET7/9 N-terminal domain"/>
    <property type="match status" value="2"/>
</dbReference>
<dbReference type="Gene3D" id="2.20.110.10">
    <property type="entry name" value="Histone H3 K4-specific methyltransferase SET7/9 N-terminal domain"/>
    <property type="match status" value="2"/>
</dbReference>
<dbReference type="InterPro" id="IPR009091">
    <property type="entry name" value="RCC1/BLIP-II"/>
</dbReference>
<dbReference type="Pfam" id="PF02493">
    <property type="entry name" value="MORN"/>
    <property type="match status" value="8"/>
</dbReference>
<name>A0ABY6LUV4_9ARAC</name>
<feature type="domain" description="DH" evidence="3">
    <location>
        <begin position="160"/>
        <end position="347"/>
    </location>
</feature>
<dbReference type="PANTHER" id="PTHR46089:SF2">
    <property type="entry name" value="ALSIN HOMOLOG"/>
    <property type="match status" value="1"/>
</dbReference>
<dbReference type="Pfam" id="PF00415">
    <property type="entry name" value="RCC1"/>
    <property type="match status" value="1"/>
</dbReference>